<dbReference type="EMBL" id="JACGCM010001204">
    <property type="protein sequence ID" value="KAF6159196.1"/>
    <property type="molecule type" value="Genomic_DNA"/>
</dbReference>
<dbReference type="AlphaFoldDB" id="A0A7J7MWE4"/>
<reference evidence="2 3" key="1">
    <citation type="journal article" date="2020" name="IScience">
        <title>Genome Sequencing of the Endangered Kingdonia uniflora (Circaeasteraceae, Ranunculales) Reveals Potential Mechanisms of Evolutionary Specialization.</title>
        <authorList>
            <person name="Sun Y."/>
            <person name="Deng T."/>
            <person name="Zhang A."/>
            <person name="Moore M.J."/>
            <person name="Landis J.B."/>
            <person name="Lin N."/>
            <person name="Zhang H."/>
            <person name="Zhang X."/>
            <person name="Huang J."/>
            <person name="Zhang X."/>
            <person name="Sun H."/>
            <person name="Wang H."/>
        </authorList>
    </citation>
    <scope>NUCLEOTIDE SEQUENCE [LARGE SCALE GENOMIC DNA]</scope>
    <source>
        <strain evidence="2">TB1705</strain>
        <tissue evidence="2">Leaf</tissue>
    </source>
</reference>
<gene>
    <name evidence="2" type="ORF">GIB67_032813</name>
</gene>
<proteinExistence type="predicted"/>
<evidence type="ECO:0000313" key="2">
    <source>
        <dbReference type="EMBL" id="KAF6159196.1"/>
    </source>
</evidence>
<sequence length="678" mass="77793">MRTLGEKNEKFINIDNVRGLETEKIMFMHFAISNLSKSAFILMGNLGVVQSIRFTSDEHFMAMAEPTDNVRMFIMYKVSDIESGKDASVLELRMIRARSNKCQPLEGEKINSSFLFSIKRFTTSKNLKSTQRERRKIRGFDKELSEGDKRLKRDKDSRSRRWKYSSVVRGKLDSTADFHSDIEEYGLNLPLTNLAKGIMNIIGAYPVQLNGNMWEVITMCDHLNEKWEKEKKVRRITPEDLLQFFEVKNHKASGGSYFCVRAIRRHFSDLNSTGQIWYDNIIWVKGHCPQKDDEEPLDLRFRSVKQSVKSTVERKESLLDKVAEEETELELVLEGLGLSRKKKVDSRSNKVRKAQSSRSMAGVDEGKRQVGKSKEKVVVGRSAAVDNLKEVKERARLAVLYGVEDTSNMVARLVKGIWLDIEEEKCELKKENVELEKELARSRTDALKEVRQLKASHAVAIGQLQVETKANLDEMVEEVDVIKADTYVNEKDYEEAEAMGVVNGLDDVSRQTVLDNHGDDIELPEGGSEKAVREMSLRINNLESGLSREKETSKALLSAQAELQVELDSSRSREDNVLMCNQEFVEQFDRMKEANENKEDQYVKAHFRLMKLTQAVSDLTHQAEEKDYEIKKGLKELSEVTEYVEKLQRQVDALAVKGKQADTAQYRKQVLEQSEEQF</sequence>
<keyword evidence="3" id="KW-1185">Reference proteome</keyword>
<feature type="region of interest" description="Disordered" evidence="1">
    <location>
        <begin position="347"/>
        <end position="369"/>
    </location>
</feature>
<name>A0A7J7MWE4_9MAGN</name>
<evidence type="ECO:0000256" key="1">
    <source>
        <dbReference type="SAM" id="MobiDB-lite"/>
    </source>
</evidence>
<evidence type="ECO:0000313" key="3">
    <source>
        <dbReference type="Proteomes" id="UP000541444"/>
    </source>
</evidence>
<protein>
    <submittedName>
        <fullName evidence="2">Uncharacterized protein</fullName>
    </submittedName>
</protein>
<organism evidence="2 3">
    <name type="scientific">Kingdonia uniflora</name>
    <dbReference type="NCBI Taxonomy" id="39325"/>
    <lineage>
        <taxon>Eukaryota</taxon>
        <taxon>Viridiplantae</taxon>
        <taxon>Streptophyta</taxon>
        <taxon>Embryophyta</taxon>
        <taxon>Tracheophyta</taxon>
        <taxon>Spermatophyta</taxon>
        <taxon>Magnoliopsida</taxon>
        <taxon>Ranunculales</taxon>
        <taxon>Circaeasteraceae</taxon>
        <taxon>Kingdonia</taxon>
    </lineage>
</organism>
<comment type="caution">
    <text evidence="2">The sequence shown here is derived from an EMBL/GenBank/DDBJ whole genome shotgun (WGS) entry which is preliminary data.</text>
</comment>
<dbReference type="Proteomes" id="UP000541444">
    <property type="component" value="Unassembled WGS sequence"/>
</dbReference>
<accession>A0A7J7MWE4</accession>